<evidence type="ECO:0000256" key="6">
    <source>
        <dbReference type="PROSITE-ProRule" id="PRU00169"/>
    </source>
</evidence>
<dbReference type="InterPro" id="IPR005467">
    <property type="entry name" value="His_kinase_dom"/>
</dbReference>
<dbReference type="InterPro" id="IPR036097">
    <property type="entry name" value="HisK_dim/P_sf"/>
</dbReference>
<dbReference type="NCBIfam" id="TIGR00229">
    <property type="entry name" value="sensory_box"/>
    <property type="match status" value="1"/>
</dbReference>
<evidence type="ECO:0000259" key="8">
    <source>
        <dbReference type="PROSITE" id="PS50110"/>
    </source>
</evidence>
<dbReference type="InterPro" id="IPR003594">
    <property type="entry name" value="HATPase_dom"/>
</dbReference>
<dbReference type="Gene3D" id="3.30.450.40">
    <property type="match status" value="1"/>
</dbReference>
<evidence type="ECO:0000313" key="11">
    <source>
        <dbReference type="Proteomes" id="UP001596091"/>
    </source>
</evidence>
<dbReference type="CDD" id="cd00130">
    <property type="entry name" value="PAS"/>
    <property type="match status" value="1"/>
</dbReference>
<keyword evidence="4" id="KW-0808">Transferase</keyword>
<dbReference type="Gene3D" id="3.40.50.2300">
    <property type="match status" value="1"/>
</dbReference>
<dbReference type="Gene3D" id="3.30.450.20">
    <property type="entry name" value="PAS domain"/>
    <property type="match status" value="2"/>
</dbReference>
<dbReference type="InterPro" id="IPR011006">
    <property type="entry name" value="CheY-like_superfamily"/>
</dbReference>
<evidence type="ECO:0000256" key="3">
    <source>
        <dbReference type="ARBA" id="ARBA00022553"/>
    </source>
</evidence>
<dbReference type="PROSITE" id="PS50109">
    <property type="entry name" value="HIS_KIN"/>
    <property type="match status" value="2"/>
</dbReference>
<organism evidence="10 11">
    <name type="scientific">Acidicapsa dinghuensis</name>
    <dbReference type="NCBI Taxonomy" id="2218256"/>
    <lineage>
        <taxon>Bacteria</taxon>
        <taxon>Pseudomonadati</taxon>
        <taxon>Acidobacteriota</taxon>
        <taxon>Terriglobia</taxon>
        <taxon>Terriglobales</taxon>
        <taxon>Acidobacteriaceae</taxon>
        <taxon>Acidicapsa</taxon>
    </lineage>
</organism>
<comment type="catalytic activity">
    <reaction evidence="1">
        <text>ATP + protein L-histidine = ADP + protein N-phospho-L-histidine.</text>
        <dbReference type="EC" id="2.7.13.3"/>
    </reaction>
</comment>
<reference evidence="11" key="1">
    <citation type="journal article" date="2019" name="Int. J. Syst. Evol. Microbiol.">
        <title>The Global Catalogue of Microorganisms (GCM) 10K type strain sequencing project: providing services to taxonomists for standard genome sequencing and annotation.</title>
        <authorList>
            <consortium name="The Broad Institute Genomics Platform"/>
            <consortium name="The Broad Institute Genome Sequencing Center for Infectious Disease"/>
            <person name="Wu L."/>
            <person name="Ma J."/>
        </authorList>
    </citation>
    <scope>NUCLEOTIDE SEQUENCE [LARGE SCALE GENOMIC DNA]</scope>
    <source>
        <strain evidence="11">JCM 4087</strain>
    </source>
</reference>
<dbReference type="CDD" id="cd16922">
    <property type="entry name" value="HATPase_EvgS-ArcB-TorS-like"/>
    <property type="match status" value="1"/>
</dbReference>
<feature type="domain" description="PAC" evidence="9">
    <location>
        <begin position="781"/>
        <end position="833"/>
    </location>
</feature>
<dbReference type="InterPro" id="IPR003018">
    <property type="entry name" value="GAF"/>
</dbReference>
<keyword evidence="3 6" id="KW-0597">Phosphoprotein</keyword>
<dbReference type="InterPro" id="IPR004358">
    <property type="entry name" value="Sig_transdc_His_kin-like_C"/>
</dbReference>
<dbReference type="SUPFAM" id="SSF55874">
    <property type="entry name" value="ATPase domain of HSP90 chaperone/DNA topoisomerase II/histidine kinase"/>
    <property type="match status" value="2"/>
</dbReference>
<dbReference type="InterPro" id="IPR003661">
    <property type="entry name" value="HisK_dim/P_dom"/>
</dbReference>
<dbReference type="SUPFAM" id="SSF55781">
    <property type="entry name" value="GAF domain-like"/>
    <property type="match status" value="1"/>
</dbReference>
<feature type="domain" description="Response regulatory" evidence="8">
    <location>
        <begin position="579"/>
        <end position="694"/>
    </location>
</feature>
<dbReference type="InterPro" id="IPR001610">
    <property type="entry name" value="PAC"/>
</dbReference>
<dbReference type="SUPFAM" id="SSF52172">
    <property type="entry name" value="CheY-like"/>
    <property type="match status" value="1"/>
</dbReference>
<dbReference type="InterPro" id="IPR000014">
    <property type="entry name" value="PAS"/>
</dbReference>
<dbReference type="Gene3D" id="1.10.287.130">
    <property type="match status" value="2"/>
</dbReference>
<evidence type="ECO:0000256" key="4">
    <source>
        <dbReference type="ARBA" id="ARBA00022679"/>
    </source>
</evidence>
<evidence type="ECO:0000259" key="9">
    <source>
        <dbReference type="PROSITE" id="PS50113"/>
    </source>
</evidence>
<proteinExistence type="predicted"/>
<dbReference type="InterPro" id="IPR001789">
    <property type="entry name" value="Sig_transdc_resp-reg_receiver"/>
</dbReference>
<evidence type="ECO:0000256" key="5">
    <source>
        <dbReference type="ARBA" id="ARBA00022777"/>
    </source>
</evidence>
<dbReference type="PANTHER" id="PTHR43547:SF2">
    <property type="entry name" value="HYBRID SIGNAL TRANSDUCTION HISTIDINE KINASE C"/>
    <property type="match status" value="1"/>
</dbReference>
<accession>A0ABW1ED92</accession>
<evidence type="ECO:0000256" key="1">
    <source>
        <dbReference type="ARBA" id="ARBA00000085"/>
    </source>
</evidence>
<dbReference type="InterPro" id="IPR029016">
    <property type="entry name" value="GAF-like_dom_sf"/>
</dbReference>
<protein>
    <recommendedName>
        <fullName evidence="2">histidine kinase</fullName>
        <ecNumber evidence="2">2.7.13.3</ecNumber>
    </recommendedName>
</protein>
<keyword evidence="5" id="KW-0418">Kinase</keyword>
<keyword evidence="11" id="KW-1185">Reference proteome</keyword>
<dbReference type="Pfam" id="PF00512">
    <property type="entry name" value="HisKA"/>
    <property type="match status" value="2"/>
</dbReference>
<comment type="caution">
    <text evidence="10">The sequence shown here is derived from an EMBL/GenBank/DDBJ whole genome shotgun (WGS) entry which is preliminary data.</text>
</comment>
<dbReference type="InterPro" id="IPR036890">
    <property type="entry name" value="HATPase_C_sf"/>
</dbReference>
<dbReference type="SMART" id="SM00448">
    <property type="entry name" value="REC"/>
    <property type="match status" value="1"/>
</dbReference>
<dbReference type="Pfam" id="PF08447">
    <property type="entry name" value="PAS_3"/>
    <property type="match status" value="1"/>
</dbReference>
<feature type="modified residue" description="4-aspartylphosphate" evidence="6">
    <location>
        <position position="627"/>
    </location>
</feature>
<dbReference type="EMBL" id="JBHSPH010000001">
    <property type="protein sequence ID" value="MFC5861252.1"/>
    <property type="molecule type" value="Genomic_DNA"/>
</dbReference>
<dbReference type="SUPFAM" id="SSF47384">
    <property type="entry name" value="Homodimeric domain of signal transducing histidine kinase"/>
    <property type="match status" value="2"/>
</dbReference>
<dbReference type="InterPro" id="IPR013655">
    <property type="entry name" value="PAS_fold_3"/>
</dbReference>
<dbReference type="SMART" id="SM00388">
    <property type="entry name" value="HisKA"/>
    <property type="match status" value="2"/>
</dbReference>
<name>A0ABW1ED92_9BACT</name>
<dbReference type="Pfam" id="PF00072">
    <property type="entry name" value="Response_reg"/>
    <property type="match status" value="1"/>
</dbReference>
<dbReference type="SUPFAM" id="SSF55785">
    <property type="entry name" value="PYP-like sensor domain (PAS domain)"/>
    <property type="match status" value="1"/>
</dbReference>
<dbReference type="Pfam" id="PF02518">
    <property type="entry name" value="HATPase_c"/>
    <property type="match status" value="2"/>
</dbReference>
<dbReference type="GO" id="GO:0005524">
    <property type="term" value="F:ATP binding"/>
    <property type="evidence" value="ECO:0007669"/>
    <property type="project" value="UniProtKB-KW"/>
</dbReference>
<evidence type="ECO:0000313" key="10">
    <source>
        <dbReference type="EMBL" id="MFC5861252.1"/>
    </source>
</evidence>
<dbReference type="Pfam" id="PF13185">
    <property type="entry name" value="GAF_2"/>
    <property type="match status" value="1"/>
</dbReference>
<feature type="domain" description="Histidine kinase" evidence="7">
    <location>
        <begin position="846"/>
        <end position="1058"/>
    </location>
</feature>
<evidence type="ECO:0000259" key="7">
    <source>
        <dbReference type="PROSITE" id="PS50109"/>
    </source>
</evidence>
<dbReference type="Gene3D" id="3.30.565.10">
    <property type="entry name" value="Histidine kinase-like ATPase, C-terminal domain"/>
    <property type="match status" value="2"/>
</dbReference>
<dbReference type="PRINTS" id="PR00344">
    <property type="entry name" value="BCTRLSENSOR"/>
</dbReference>
<keyword evidence="10" id="KW-0067">ATP-binding</keyword>
<evidence type="ECO:0000256" key="2">
    <source>
        <dbReference type="ARBA" id="ARBA00012438"/>
    </source>
</evidence>
<dbReference type="CDD" id="cd17574">
    <property type="entry name" value="REC_OmpR"/>
    <property type="match status" value="1"/>
</dbReference>
<dbReference type="EC" id="2.7.13.3" evidence="2"/>
<feature type="domain" description="Histidine kinase" evidence="7">
    <location>
        <begin position="303"/>
        <end position="520"/>
    </location>
</feature>
<dbReference type="InterPro" id="IPR000700">
    <property type="entry name" value="PAS-assoc_C"/>
</dbReference>
<dbReference type="PROSITE" id="PS50113">
    <property type="entry name" value="PAC"/>
    <property type="match status" value="1"/>
</dbReference>
<dbReference type="PANTHER" id="PTHR43547">
    <property type="entry name" value="TWO-COMPONENT HISTIDINE KINASE"/>
    <property type="match status" value="1"/>
</dbReference>
<keyword evidence="10" id="KW-0547">Nucleotide-binding</keyword>
<dbReference type="PROSITE" id="PS50110">
    <property type="entry name" value="RESPONSE_REGULATORY"/>
    <property type="match status" value="1"/>
</dbReference>
<dbReference type="CDD" id="cd00082">
    <property type="entry name" value="HisKA"/>
    <property type="match status" value="2"/>
</dbReference>
<dbReference type="SMART" id="SM00387">
    <property type="entry name" value="HATPase_c"/>
    <property type="match status" value="2"/>
</dbReference>
<dbReference type="RefSeq" id="WP_263335426.1">
    <property type="nucleotide sequence ID" value="NZ_JBHSPH010000001.1"/>
</dbReference>
<dbReference type="SMART" id="SM00086">
    <property type="entry name" value="PAC"/>
    <property type="match status" value="1"/>
</dbReference>
<gene>
    <name evidence="10" type="ORF">ACFPT7_03010</name>
</gene>
<dbReference type="Proteomes" id="UP001596091">
    <property type="component" value="Unassembled WGS sequence"/>
</dbReference>
<sequence length="1058" mass="117272">MLLWWGPDFIQLYNDAYIPVLGSKHPHQSLGKPFRECWSEVYHVLGPLAEKPFHGGPPTWIEDIPVELNRHGYQEEAHFTISYSPVPDATVPNGIGGVLAIVHEISTKIVADRRILALSDLGARTADPERAEDACNAAARILAPYSKDIPFCLIYLMEENGESAWLAGKIGTEDCLALCPEQIDLRHESQGWPLARCMRSENIVVVDDLPQRFDRIPDGPWADPPSMAAVVPIKSNFAHQLAGFFVAGISSRLKFDDSYRVFLELASAQIATAIASARAIEAERRRNEALAEIDRAKIAFFSNISHEFRTPLTLLLGPLDDILAKTEGQTEADRERLELAQRNALRLLKLVNSLLDFSRIEAGRVQVSFEAVNLSEFTADLASMFRSIIERAKIRLIIDCEPLSVPVYVDREMWEAIVFNLLSNAFKFTFQGEIRVTLRVVDDHAEMVVSDTGTGIPSEEIPQLFNRFHRVRGARGRSYEGSGIGLALVQELVRLHGGTIRVESEPDRGSSFVVSIPLEASHLSAGNMKLQHSSISTGFSAKTYIQEAERWVIDYDKLAVSGPSVAVVKDLKTAANQELILIADDNADMRTYISRMLEPHYRIEAVSDGAQAIEAINRLKPALALLDVMMPVLDGFAAVRAIRSNPDVNSTPIILLSARAGEESRVEGLQKGADDYMVKPFSARELLVRVESHLALARLRRQSENEIRQSEERFRAFVAASSDVVYQMSPDWKVMRHLEGRQFISSTESPDQSWLERYIHPNDQPGVLAAVEHAIVTKSSFELEHKVLRTDGSIGWTFSRAVPLMDEAGTIKEWFGMATDITTRKLAEEALLRSERLSSLGRMAATISHEINNPLEALTNLLFLAGMTEGLPQTARDRLDEAEAELQRIAHIARQALGFYRESTVPSAINVNSLLESTIDLLKAKIAAKKIVIKKEWKATCEINGVAGELRQVFSNLLANCVDAVSDEGVIAMRISNCILRSGKPGVRVTFADNGKGIEAAALHRIFEPLYTTKGDVGTGLGLWVSKQIIEKHKGLIQMRSATTGPRKGSTFSIVFPK</sequence>
<dbReference type="InterPro" id="IPR035965">
    <property type="entry name" value="PAS-like_dom_sf"/>
</dbReference>